<feature type="region of interest" description="Disordered" evidence="1">
    <location>
        <begin position="125"/>
        <end position="151"/>
    </location>
</feature>
<dbReference type="Proteomes" id="UP000095767">
    <property type="component" value="Unassembled WGS sequence"/>
</dbReference>
<gene>
    <name evidence="2" type="ORF">BAE44_0007559</name>
</gene>
<sequence length="186" mass="19392">LDVLGHDGDVLGVDGAEVGVLEEPDEVGLGRLLQCGDGGALEAEVGLEVLRDLPHQALERQLADQRLRALLYLRISQSATVPGRKRWGFFTPPVAGADLRTAFVAPLALRRGGAPGSGSLKRLLASESSSNRDEVIDPGRGGGEGRGGEERWGAGWVRGGFFLSARSIKHGSASPGFTGAALVFGV</sequence>
<protein>
    <submittedName>
        <fullName evidence="2">Histone H3.2</fullName>
    </submittedName>
</protein>
<evidence type="ECO:0000313" key="3">
    <source>
        <dbReference type="Proteomes" id="UP000095767"/>
    </source>
</evidence>
<keyword evidence="3" id="KW-1185">Reference proteome</keyword>
<organism evidence="2 3">
    <name type="scientific">Dichanthelium oligosanthes</name>
    <dbReference type="NCBI Taxonomy" id="888268"/>
    <lineage>
        <taxon>Eukaryota</taxon>
        <taxon>Viridiplantae</taxon>
        <taxon>Streptophyta</taxon>
        <taxon>Embryophyta</taxon>
        <taxon>Tracheophyta</taxon>
        <taxon>Spermatophyta</taxon>
        <taxon>Magnoliopsida</taxon>
        <taxon>Liliopsida</taxon>
        <taxon>Poales</taxon>
        <taxon>Poaceae</taxon>
        <taxon>PACMAD clade</taxon>
        <taxon>Panicoideae</taxon>
        <taxon>Panicodae</taxon>
        <taxon>Paniceae</taxon>
        <taxon>Dichantheliinae</taxon>
        <taxon>Dichanthelium</taxon>
    </lineage>
</organism>
<proteinExistence type="predicted"/>
<feature type="non-terminal residue" evidence="2">
    <location>
        <position position="1"/>
    </location>
</feature>
<evidence type="ECO:0000313" key="2">
    <source>
        <dbReference type="EMBL" id="OEL31418.1"/>
    </source>
</evidence>
<name>A0A1E5W264_9POAL</name>
<dbReference type="EMBL" id="LWDX02023449">
    <property type="protein sequence ID" value="OEL31418.1"/>
    <property type="molecule type" value="Genomic_DNA"/>
</dbReference>
<evidence type="ECO:0000256" key="1">
    <source>
        <dbReference type="SAM" id="MobiDB-lite"/>
    </source>
</evidence>
<dbReference type="AlphaFoldDB" id="A0A1E5W264"/>
<reference evidence="2 3" key="1">
    <citation type="submission" date="2016-09" db="EMBL/GenBank/DDBJ databases">
        <title>The draft genome of Dichanthelium oligosanthes: A C3 panicoid grass species.</title>
        <authorList>
            <person name="Studer A.J."/>
            <person name="Schnable J.C."/>
            <person name="Brutnell T.P."/>
        </authorList>
    </citation>
    <scope>NUCLEOTIDE SEQUENCE [LARGE SCALE GENOMIC DNA]</scope>
    <source>
        <strain evidence="3">cv. Kellogg 1175</strain>
        <tissue evidence="2">Leaf</tissue>
    </source>
</reference>
<comment type="caution">
    <text evidence="2">The sequence shown here is derived from an EMBL/GenBank/DDBJ whole genome shotgun (WGS) entry which is preliminary data.</text>
</comment>
<dbReference type="OrthoDB" id="654462at2759"/>
<accession>A0A1E5W264</accession>